<gene>
    <name evidence="11" type="ORF">J2Z56_002882</name>
    <name evidence="12" type="ORF">J2Z57_002605</name>
</gene>
<dbReference type="GO" id="GO:0046677">
    <property type="term" value="P:response to antibiotic"/>
    <property type="evidence" value="ECO:0007669"/>
    <property type="project" value="UniProtKB-KW"/>
</dbReference>
<evidence type="ECO:0000256" key="5">
    <source>
        <dbReference type="ARBA" id="ARBA00022475"/>
    </source>
</evidence>
<keyword evidence="5" id="KW-1003">Cell membrane</keyword>
<feature type="transmembrane region" description="Helical" evidence="10">
    <location>
        <begin position="298"/>
        <end position="322"/>
    </location>
</feature>
<feature type="transmembrane region" description="Helical" evidence="10">
    <location>
        <begin position="343"/>
        <end position="373"/>
    </location>
</feature>
<accession>A0A9X0YPT1</accession>
<evidence type="ECO:0000256" key="1">
    <source>
        <dbReference type="ARBA" id="ARBA00004651"/>
    </source>
</evidence>
<dbReference type="AlphaFoldDB" id="A0A9X0YPT1"/>
<evidence type="ECO:0000256" key="3">
    <source>
        <dbReference type="ARBA" id="ARBA00022106"/>
    </source>
</evidence>
<dbReference type="EMBL" id="JAGGJQ010000008">
    <property type="protein sequence ID" value="MBP1840951.1"/>
    <property type="molecule type" value="Genomic_DNA"/>
</dbReference>
<evidence type="ECO:0000256" key="7">
    <source>
        <dbReference type="ARBA" id="ARBA00022989"/>
    </source>
</evidence>
<evidence type="ECO:0000256" key="10">
    <source>
        <dbReference type="SAM" id="Phobius"/>
    </source>
</evidence>
<dbReference type="PANTHER" id="PTHR43823">
    <property type="entry name" value="SPORULATION PROTEIN YKVU"/>
    <property type="match status" value="1"/>
</dbReference>
<protein>
    <recommendedName>
        <fullName evidence="3">Multidrug export protein MepA</fullName>
    </recommendedName>
</protein>
<dbReference type="NCBIfam" id="TIGR00797">
    <property type="entry name" value="matE"/>
    <property type="match status" value="1"/>
</dbReference>
<evidence type="ECO:0000313" key="12">
    <source>
        <dbReference type="EMBL" id="MDQ0336152.1"/>
    </source>
</evidence>
<dbReference type="GO" id="GO:0042910">
    <property type="term" value="F:xenobiotic transmembrane transporter activity"/>
    <property type="evidence" value="ECO:0007669"/>
    <property type="project" value="InterPro"/>
</dbReference>
<feature type="transmembrane region" description="Helical" evidence="10">
    <location>
        <begin position="416"/>
        <end position="435"/>
    </location>
</feature>
<feature type="transmembrane region" description="Helical" evidence="10">
    <location>
        <begin position="441"/>
        <end position="463"/>
    </location>
</feature>
<name>A0A9X0YPT1_9FLAO</name>
<dbReference type="InterPro" id="IPR002528">
    <property type="entry name" value="MATE_fam"/>
</dbReference>
<keyword evidence="14" id="KW-1185">Reference proteome</keyword>
<dbReference type="InterPro" id="IPR051327">
    <property type="entry name" value="MATE_MepA_subfamily"/>
</dbReference>
<dbReference type="RefSeq" id="WP_198151506.1">
    <property type="nucleotide sequence ID" value="NZ_JAGGJQ010000008.1"/>
</dbReference>
<feature type="transmembrane region" description="Helical" evidence="10">
    <location>
        <begin position="263"/>
        <end position="286"/>
    </location>
</feature>
<dbReference type="InterPro" id="IPR045070">
    <property type="entry name" value="MATE_MepA-like"/>
</dbReference>
<comment type="similarity">
    <text evidence="2">Belongs to the multi antimicrobial extrusion (MATE) (TC 2.A.66.1) family. MepA subfamily.</text>
</comment>
<feature type="transmembrane region" description="Helical" evidence="10">
    <location>
        <begin position="43"/>
        <end position="64"/>
    </location>
</feature>
<keyword evidence="6 10" id="KW-0812">Transmembrane</keyword>
<dbReference type="Proteomes" id="UP001138672">
    <property type="component" value="Unassembled WGS sequence"/>
</dbReference>
<dbReference type="GO" id="GO:0005886">
    <property type="term" value="C:plasma membrane"/>
    <property type="evidence" value="ECO:0007669"/>
    <property type="project" value="UniProtKB-SubCell"/>
</dbReference>
<evidence type="ECO:0000256" key="9">
    <source>
        <dbReference type="ARBA" id="ARBA00023251"/>
    </source>
</evidence>
<keyword evidence="7 10" id="KW-1133">Transmembrane helix</keyword>
<feature type="transmembrane region" description="Helical" evidence="10">
    <location>
        <begin position="164"/>
        <end position="184"/>
    </location>
</feature>
<proteinExistence type="inferred from homology"/>
<keyword evidence="9" id="KW-0046">Antibiotic resistance</keyword>
<evidence type="ECO:0000313" key="11">
    <source>
        <dbReference type="EMBL" id="MBP1840951.1"/>
    </source>
</evidence>
<dbReference type="PANTHER" id="PTHR43823:SF3">
    <property type="entry name" value="MULTIDRUG EXPORT PROTEIN MEPA"/>
    <property type="match status" value="1"/>
</dbReference>
<keyword evidence="8 10" id="KW-0472">Membrane</keyword>
<evidence type="ECO:0000313" key="14">
    <source>
        <dbReference type="Proteomes" id="UP001231587"/>
    </source>
</evidence>
<feature type="transmembrane region" description="Helical" evidence="10">
    <location>
        <begin position="84"/>
        <end position="110"/>
    </location>
</feature>
<feature type="transmembrane region" description="Helical" evidence="10">
    <location>
        <begin position="385"/>
        <end position="404"/>
    </location>
</feature>
<sequence>MSKLNDTWYRAFPFLKKRNASVRDSSKNKTTQYSLSEDAIPKLLLVFVGPAVLGLIINVLYNVVDRIFVGQYVGAEGLSAVTMVFPINLFQFAFVLLFGSGAGVLIAKYLGESEPEKAQDVFGNMIAGLLIITTILTTVGFLFYKQLLSAFGAEGELLRLSSEYLFVILMGFPISFFLALSFTCRAEGNPSLPAKLVLLSAIINLSLDYVFMKLFNLGIRGAALATIIAQATNVLLLMRYYISDNSLVKLVWNKIRIRKNITLSILSVGFAPFVMDFAVSIQNVLVNSLLLKSGGTDAVAAMGILFGVNTIFMMTALGTGDGMQPIISYNFGAKLYNRALKTLIYVLKFVSIVALLGIVILNVFTTQIISVFIDGNINIVQISEVALKIFSISIPFFMVQIVIARYFQALQKNKTATFLAILRPIILFIPIVYILENTYGLVGIWIAFVVSDSVAALIALFLVKKYTLHKSKKEIALQLELEQ</sequence>
<evidence type="ECO:0000256" key="4">
    <source>
        <dbReference type="ARBA" id="ARBA00022448"/>
    </source>
</evidence>
<evidence type="ECO:0000256" key="8">
    <source>
        <dbReference type="ARBA" id="ARBA00023136"/>
    </source>
</evidence>
<evidence type="ECO:0000313" key="13">
    <source>
        <dbReference type="Proteomes" id="UP001138672"/>
    </source>
</evidence>
<dbReference type="GO" id="GO:0015297">
    <property type="term" value="F:antiporter activity"/>
    <property type="evidence" value="ECO:0007669"/>
    <property type="project" value="InterPro"/>
</dbReference>
<reference evidence="11" key="1">
    <citation type="submission" date="2021-03" db="EMBL/GenBank/DDBJ databases">
        <title>Genomic Encyclopedia of Type Strains, Phase IV (KMG-IV): sequencing the most valuable type-strain genomes for metagenomic binning, comparative biology and taxonomic classification.</title>
        <authorList>
            <person name="Goeker M."/>
        </authorList>
    </citation>
    <scope>NUCLEOTIDE SEQUENCE</scope>
    <source>
        <strain evidence="11">DSM 15523</strain>
        <strain evidence="12 14">DSM 16476</strain>
    </source>
</reference>
<dbReference type="CDD" id="cd13143">
    <property type="entry name" value="MATE_MepA_like"/>
    <property type="match status" value="1"/>
</dbReference>
<dbReference type="PIRSF" id="PIRSF006603">
    <property type="entry name" value="DinF"/>
    <property type="match status" value="1"/>
</dbReference>
<dbReference type="Pfam" id="PF01554">
    <property type="entry name" value="MatE"/>
    <property type="match status" value="2"/>
</dbReference>
<dbReference type="EMBL" id="JAUSUU010000008">
    <property type="protein sequence ID" value="MDQ0336152.1"/>
    <property type="molecule type" value="Genomic_DNA"/>
</dbReference>
<keyword evidence="4" id="KW-0813">Transport</keyword>
<organism evidence="11 13">
    <name type="scientific">Formosa algae</name>
    <dbReference type="NCBI Taxonomy" id="225843"/>
    <lineage>
        <taxon>Bacteria</taxon>
        <taxon>Pseudomonadati</taxon>
        <taxon>Bacteroidota</taxon>
        <taxon>Flavobacteriia</taxon>
        <taxon>Flavobacteriales</taxon>
        <taxon>Flavobacteriaceae</taxon>
        <taxon>Formosa</taxon>
    </lineage>
</organism>
<dbReference type="Proteomes" id="UP001231587">
    <property type="component" value="Unassembled WGS sequence"/>
</dbReference>
<feature type="transmembrane region" description="Helical" evidence="10">
    <location>
        <begin position="122"/>
        <end position="144"/>
    </location>
</feature>
<comment type="caution">
    <text evidence="11">The sequence shown here is derived from an EMBL/GenBank/DDBJ whole genome shotgun (WGS) entry which is preliminary data.</text>
</comment>
<dbReference type="InterPro" id="IPR048279">
    <property type="entry name" value="MdtK-like"/>
</dbReference>
<feature type="transmembrane region" description="Helical" evidence="10">
    <location>
        <begin position="221"/>
        <end position="242"/>
    </location>
</feature>
<evidence type="ECO:0000256" key="2">
    <source>
        <dbReference type="ARBA" id="ARBA00008417"/>
    </source>
</evidence>
<evidence type="ECO:0000256" key="6">
    <source>
        <dbReference type="ARBA" id="ARBA00022692"/>
    </source>
</evidence>
<comment type="subcellular location">
    <subcellularLocation>
        <location evidence="1">Cell membrane</location>
        <topology evidence="1">Multi-pass membrane protein</topology>
    </subcellularLocation>
</comment>